<proteinExistence type="predicted"/>
<organism evidence="1">
    <name type="scientific">viral metagenome</name>
    <dbReference type="NCBI Taxonomy" id="1070528"/>
    <lineage>
        <taxon>unclassified sequences</taxon>
        <taxon>metagenomes</taxon>
        <taxon>organismal metagenomes</taxon>
    </lineage>
</organism>
<sequence length="88" mass="9765">MSKQEEIQEGMWEFILEVRHYLCNTEFALEPFTTPVDIDVLKGMGVTQLKKMDSQGVVIIGNSLGASHPHLGSYYTIEPLIKGGLANV</sequence>
<dbReference type="EMBL" id="MT142609">
    <property type="protein sequence ID" value="QJA86006.1"/>
    <property type="molecule type" value="Genomic_DNA"/>
</dbReference>
<evidence type="ECO:0000313" key="1">
    <source>
        <dbReference type="EMBL" id="QJA75845.1"/>
    </source>
</evidence>
<dbReference type="EMBL" id="MT142188">
    <property type="protein sequence ID" value="QJA75845.1"/>
    <property type="molecule type" value="Genomic_DNA"/>
</dbReference>
<accession>A0A6M3K515</accession>
<dbReference type="AlphaFoldDB" id="A0A6M3K515"/>
<name>A0A6M3K515_9ZZZZ</name>
<protein>
    <submittedName>
        <fullName evidence="1">Uncharacterized protein</fullName>
    </submittedName>
</protein>
<reference evidence="1" key="1">
    <citation type="submission" date="2020-03" db="EMBL/GenBank/DDBJ databases">
        <title>The deep terrestrial virosphere.</title>
        <authorList>
            <person name="Holmfeldt K."/>
            <person name="Nilsson E."/>
            <person name="Simone D."/>
            <person name="Lopez-Fernandez M."/>
            <person name="Wu X."/>
            <person name="de Brujin I."/>
            <person name="Lundin D."/>
            <person name="Andersson A."/>
            <person name="Bertilsson S."/>
            <person name="Dopson M."/>
        </authorList>
    </citation>
    <scope>NUCLEOTIDE SEQUENCE</scope>
    <source>
        <strain evidence="1">MM415A01688</strain>
        <strain evidence="2">MM415B02150</strain>
    </source>
</reference>
<gene>
    <name evidence="1" type="ORF">MM415A01688_0010</name>
    <name evidence="2" type="ORF">MM415B02150_0011</name>
</gene>
<evidence type="ECO:0000313" key="2">
    <source>
        <dbReference type="EMBL" id="QJA86006.1"/>
    </source>
</evidence>